<dbReference type="Proteomes" id="UP000018211">
    <property type="component" value="Unassembled WGS sequence"/>
</dbReference>
<gene>
    <name evidence="1" type="ORF">VIBNISOn1_890007</name>
</gene>
<dbReference type="EMBL" id="CAOF01000185">
    <property type="protein sequence ID" value="CCO49738.1"/>
    <property type="molecule type" value="Genomic_DNA"/>
</dbReference>
<sequence length="44" mass="5377">MSYQNLACVRWIILPDPNDIWELNYKLNRFSIKAERIQQIHQCD</sequence>
<name>A0AAV2VZD3_9VIBR</name>
<comment type="caution">
    <text evidence="1">The sequence shown here is derived from an EMBL/GenBank/DDBJ whole genome shotgun (WGS) entry which is preliminary data.</text>
</comment>
<protein>
    <submittedName>
        <fullName evidence="1">Uncharacterized protein</fullName>
    </submittedName>
</protein>
<organism evidence="1 2">
    <name type="scientific">Vibrio nigripulchritudo SOn1</name>
    <dbReference type="NCBI Taxonomy" id="1238450"/>
    <lineage>
        <taxon>Bacteria</taxon>
        <taxon>Pseudomonadati</taxon>
        <taxon>Pseudomonadota</taxon>
        <taxon>Gammaproteobacteria</taxon>
        <taxon>Vibrionales</taxon>
        <taxon>Vibrionaceae</taxon>
        <taxon>Vibrio</taxon>
    </lineage>
</organism>
<evidence type="ECO:0000313" key="1">
    <source>
        <dbReference type="EMBL" id="CCO49738.1"/>
    </source>
</evidence>
<proteinExistence type="predicted"/>
<reference evidence="1 2" key="1">
    <citation type="journal article" date="2013" name="ISME J.">
        <title>Comparative genomics of pathogenic lineages of Vibrio nigripulchritudo identifies virulence-associated traits.</title>
        <authorList>
            <person name="Goudenege D."/>
            <person name="Labreuche Y."/>
            <person name="Krin E."/>
            <person name="Ansquer D."/>
            <person name="Mangenot S."/>
            <person name="Calteau A."/>
            <person name="Medigue C."/>
            <person name="Mazel D."/>
            <person name="Polz M.F."/>
            <person name="Le Roux F."/>
        </authorList>
    </citation>
    <scope>NUCLEOTIDE SEQUENCE [LARGE SCALE GENOMIC DNA]</scope>
    <source>
        <strain evidence="1 2">SOn1</strain>
    </source>
</reference>
<evidence type="ECO:0000313" key="2">
    <source>
        <dbReference type="Proteomes" id="UP000018211"/>
    </source>
</evidence>
<accession>A0AAV2VZD3</accession>
<dbReference type="AlphaFoldDB" id="A0AAV2VZD3"/>